<evidence type="ECO:0000313" key="5">
    <source>
        <dbReference type="Proteomes" id="UP001190700"/>
    </source>
</evidence>
<dbReference type="AlphaFoldDB" id="A0AAE0F376"/>
<dbReference type="PANTHER" id="PTHR45703:SF36">
    <property type="entry name" value="DYNEIN HEAVY CHAIN, CYTOPLASMIC"/>
    <property type="match status" value="1"/>
</dbReference>
<dbReference type="GO" id="GO:0051959">
    <property type="term" value="F:dynein light intermediate chain binding"/>
    <property type="evidence" value="ECO:0007669"/>
    <property type="project" value="InterPro"/>
</dbReference>
<comment type="caution">
    <text evidence="4">The sequence shown here is derived from an EMBL/GenBank/DDBJ whole genome shotgun (WGS) entry which is preliminary data.</text>
</comment>
<feature type="domain" description="Dynein heavy chain C-terminal" evidence="3">
    <location>
        <begin position="442"/>
        <end position="721"/>
    </location>
</feature>
<protein>
    <submittedName>
        <fullName evidence="4">Uncharacterized protein</fullName>
    </submittedName>
</protein>
<organism evidence="4 5">
    <name type="scientific">Cymbomonas tetramitiformis</name>
    <dbReference type="NCBI Taxonomy" id="36881"/>
    <lineage>
        <taxon>Eukaryota</taxon>
        <taxon>Viridiplantae</taxon>
        <taxon>Chlorophyta</taxon>
        <taxon>Pyramimonadophyceae</taxon>
        <taxon>Pyramimonadales</taxon>
        <taxon>Pyramimonadaceae</taxon>
        <taxon>Cymbomonas</taxon>
    </lineage>
</organism>
<sequence length="814" mass="93327">MSGVYGQRFVAPPDWMSLEMWKLIKKLSFQVPEFSGLDESLSKEPERWKRLATIESSYEHELKAAVPKEWWPVLTSFNMLLLLRCMRPELLLPLIKRVISSELDINVERTPVFNLLESYRLSKAVVPIIFVLHQSSADPTAQMQEFSKRMRRGLHTLSLGEHCAEAAQQLFNSFVGQNRWLLFQNCHLAHDWLPHLTAIVESLGEQGCHPEFRLWLTLVPSSEFPSSILLLSIKLIDTPPLGMKSKMQMCFQGVKQEDLLDSSEPLIWQRLLFATCWFHCLVLERQRFGPVGFNQPYDFGANDLQISRLQLKGFVDMIVDQAAFTTDKDVNLNPNVIKLMHFLWTESLYGGQVTDNMDMLVLETLVKQHLNAATALNQNVFVPIFNDNMENEELRGCPAGLTKGTHEKLITFLADISDEGANKPETFGLHQGDGRTLAERTVTSMLNDFLSIQLHGAYDTKHDGQDIYQAVPGIVRLIQNQLQQNILGLHEEDSNIWAKRKRELRMRAPFESNSKADKRDPRELLMEHLYLCEHYQYSELLRRVHASLERVLSACEGLNIMDKDTEEICISLYSGNVPAQWTKYAYPGHTALGSWVDDLEARLDFVVEWRDNGTPVVFPMEKLFNIDRMLTGVMQAHARRNGIKLDNVRFECRVLKEGEEPDKMPSHGIYISELHLHGAMWDKKLGLCDIEPSSAHINKLPVVWLCPVMGKEAVNTPLSMPARVTFKEQRRRERRASFLEIGEHSLLSDAGPRKQSPAVKENRYFCPIYRTSQRASHTVIGCQNTYIMSISLPTWEKPEKWISRGVAMICQITE</sequence>
<dbReference type="GO" id="GO:0007018">
    <property type="term" value="P:microtubule-based movement"/>
    <property type="evidence" value="ECO:0007669"/>
    <property type="project" value="InterPro"/>
</dbReference>
<dbReference type="InterPro" id="IPR041658">
    <property type="entry name" value="AAA_lid_11"/>
</dbReference>
<dbReference type="Gene3D" id="3.10.490.20">
    <property type="match status" value="1"/>
</dbReference>
<gene>
    <name evidence="4" type="ORF">CYMTET_40769</name>
</gene>
<dbReference type="Proteomes" id="UP001190700">
    <property type="component" value="Unassembled WGS sequence"/>
</dbReference>
<dbReference type="GO" id="GO:0030286">
    <property type="term" value="C:dynein complex"/>
    <property type="evidence" value="ECO:0007669"/>
    <property type="project" value="InterPro"/>
</dbReference>
<accession>A0AAE0F376</accession>
<dbReference type="InterPro" id="IPR041228">
    <property type="entry name" value="Dynein_C"/>
</dbReference>
<dbReference type="Gene3D" id="1.10.8.720">
    <property type="entry name" value="Region D6 of dynein motor"/>
    <property type="match status" value="1"/>
</dbReference>
<feature type="domain" description="Dynein heavy chain AAA lid" evidence="2">
    <location>
        <begin position="268"/>
        <end position="431"/>
    </location>
</feature>
<dbReference type="InterPro" id="IPR027417">
    <property type="entry name" value="P-loop_NTPase"/>
</dbReference>
<keyword evidence="5" id="KW-1185">Reference proteome</keyword>
<evidence type="ECO:0000313" key="4">
    <source>
        <dbReference type="EMBL" id="KAK3249819.1"/>
    </source>
</evidence>
<dbReference type="InterPro" id="IPR043160">
    <property type="entry name" value="Dynein_C_barrel"/>
</dbReference>
<dbReference type="Pfam" id="PF03028">
    <property type="entry name" value="Dynein_heavy"/>
    <property type="match status" value="1"/>
</dbReference>
<dbReference type="GO" id="GO:0045505">
    <property type="term" value="F:dynein intermediate chain binding"/>
    <property type="evidence" value="ECO:0007669"/>
    <property type="project" value="InterPro"/>
</dbReference>
<dbReference type="Gene3D" id="3.40.50.300">
    <property type="entry name" value="P-loop containing nucleotide triphosphate hydrolases"/>
    <property type="match status" value="1"/>
</dbReference>
<reference evidence="4 5" key="1">
    <citation type="journal article" date="2015" name="Genome Biol. Evol.">
        <title>Comparative Genomics of a Bacterivorous Green Alga Reveals Evolutionary Causalities and Consequences of Phago-Mixotrophic Mode of Nutrition.</title>
        <authorList>
            <person name="Burns J.A."/>
            <person name="Paasch A."/>
            <person name="Narechania A."/>
            <person name="Kim E."/>
        </authorList>
    </citation>
    <scope>NUCLEOTIDE SEQUENCE [LARGE SCALE GENOMIC DNA]</scope>
    <source>
        <strain evidence="4 5">PLY_AMNH</strain>
    </source>
</reference>
<feature type="domain" description="Dynein heavy chain region D6 P-loop" evidence="1">
    <location>
        <begin position="125"/>
        <end position="235"/>
    </location>
</feature>
<dbReference type="Gene3D" id="1.20.1270.280">
    <property type="match status" value="1"/>
</dbReference>
<dbReference type="Pfam" id="PF18199">
    <property type="entry name" value="Dynein_C"/>
    <property type="match status" value="2"/>
</dbReference>
<proteinExistence type="predicted"/>
<dbReference type="GO" id="GO:0008569">
    <property type="term" value="F:minus-end-directed microtubule motor activity"/>
    <property type="evidence" value="ECO:0007669"/>
    <property type="project" value="InterPro"/>
</dbReference>
<dbReference type="EMBL" id="LGRX02027106">
    <property type="protein sequence ID" value="KAK3249819.1"/>
    <property type="molecule type" value="Genomic_DNA"/>
</dbReference>
<name>A0AAE0F376_9CHLO</name>
<feature type="domain" description="Dynein heavy chain C-terminal" evidence="3">
    <location>
        <begin position="758"/>
        <end position="810"/>
    </location>
</feature>
<dbReference type="InterPro" id="IPR004273">
    <property type="entry name" value="Dynein_heavy_D6_P-loop"/>
</dbReference>
<evidence type="ECO:0000259" key="1">
    <source>
        <dbReference type="Pfam" id="PF03028"/>
    </source>
</evidence>
<dbReference type="InterPro" id="IPR042219">
    <property type="entry name" value="AAA_lid_11_sf"/>
</dbReference>
<dbReference type="Pfam" id="PF18198">
    <property type="entry name" value="AAA_lid_11"/>
    <property type="match status" value="1"/>
</dbReference>
<evidence type="ECO:0000259" key="3">
    <source>
        <dbReference type="Pfam" id="PF18199"/>
    </source>
</evidence>
<dbReference type="PANTHER" id="PTHR45703">
    <property type="entry name" value="DYNEIN HEAVY CHAIN"/>
    <property type="match status" value="1"/>
</dbReference>
<evidence type="ECO:0000259" key="2">
    <source>
        <dbReference type="Pfam" id="PF18198"/>
    </source>
</evidence>
<dbReference type="InterPro" id="IPR026983">
    <property type="entry name" value="DHC"/>
</dbReference>